<feature type="region of interest" description="Disordered" evidence="1">
    <location>
        <begin position="62"/>
        <end position="90"/>
    </location>
</feature>
<dbReference type="EMBL" id="JAHRIP010047397">
    <property type="protein sequence ID" value="MEQ2298632.1"/>
    <property type="molecule type" value="Genomic_DNA"/>
</dbReference>
<reference evidence="2 3" key="1">
    <citation type="submission" date="2021-06" db="EMBL/GenBank/DDBJ databases">
        <authorList>
            <person name="Palmer J.M."/>
        </authorList>
    </citation>
    <scope>NUCLEOTIDE SEQUENCE [LARGE SCALE GENOMIC DNA]</scope>
    <source>
        <strain evidence="2 3">AS_MEX2019</strain>
        <tissue evidence="2">Muscle</tissue>
    </source>
</reference>
<protein>
    <submittedName>
        <fullName evidence="2">Uncharacterized protein</fullName>
    </submittedName>
</protein>
<organism evidence="2 3">
    <name type="scientific">Ameca splendens</name>
    <dbReference type="NCBI Taxonomy" id="208324"/>
    <lineage>
        <taxon>Eukaryota</taxon>
        <taxon>Metazoa</taxon>
        <taxon>Chordata</taxon>
        <taxon>Craniata</taxon>
        <taxon>Vertebrata</taxon>
        <taxon>Euteleostomi</taxon>
        <taxon>Actinopterygii</taxon>
        <taxon>Neopterygii</taxon>
        <taxon>Teleostei</taxon>
        <taxon>Neoteleostei</taxon>
        <taxon>Acanthomorphata</taxon>
        <taxon>Ovalentaria</taxon>
        <taxon>Atherinomorphae</taxon>
        <taxon>Cyprinodontiformes</taxon>
        <taxon>Goodeidae</taxon>
        <taxon>Ameca</taxon>
    </lineage>
</organism>
<comment type="caution">
    <text evidence="2">The sequence shown here is derived from an EMBL/GenBank/DDBJ whole genome shotgun (WGS) entry which is preliminary data.</text>
</comment>
<gene>
    <name evidence="2" type="ORF">AMECASPLE_007349</name>
</gene>
<evidence type="ECO:0000256" key="1">
    <source>
        <dbReference type="SAM" id="MobiDB-lite"/>
    </source>
</evidence>
<feature type="non-terminal residue" evidence="2">
    <location>
        <position position="1"/>
    </location>
</feature>
<accession>A0ABV0YXK6</accession>
<dbReference type="Proteomes" id="UP001469553">
    <property type="component" value="Unassembled WGS sequence"/>
</dbReference>
<name>A0ABV0YXK6_9TELE</name>
<proteinExistence type="predicted"/>
<sequence length="90" mass="10461">ISRQQESPVKKASEVFQHSHIHYQYYFQFPLYFLVLDQSRTGKFVRLYTTSSYKHELFKTRPRISHPSGSSPSFSNGDLPVPNCKPISLP</sequence>
<evidence type="ECO:0000313" key="2">
    <source>
        <dbReference type="EMBL" id="MEQ2298632.1"/>
    </source>
</evidence>
<keyword evidence="3" id="KW-1185">Reference proteome</keyword>
<evidence type="ECO:0000313" key="3">
    <source>
        <dbReference type="Proteomes" id="UP001469553"/>
    </source>
</evidence>
<feature type="compositionally biased region" description="Low complexity" evidence="1">
    <location>
        <begin position="65"/>
        <end position="75"/>
    </location>
</feature>